<comment type="similarity">
    <text evidence="1">Belongs to the glutathione peroxidase family.</text>
</comment>
<dbReference type="GO" id="GO:0006979">
    <property type="term" value="P:response to oxidative stress"/>
    <property type="evidence" value="ECO:0007669"/>
    <property type="project" value="InterPro"/>
</dbReference>
<dbReference type="EMBL" id="AXCM01002953">
    <property type="status" value="NOT_ANNOTATED_CDS"/>
    <property type="molecule type" value="Genomic_DNA"/>
</dbReference>
<accession>A0A182MKT2</accession>
<dbReference type="SUPFAM" id="SSF52833">
    <property type="entry name" value="Thioredoxin-like"/>
    <property type="match status" value="1"/>
</dbReference>
<protein>
    <submittedName>
        <fullName evidence="4">Uncharacterized protein</fullName>
    </submittedName>
</protein>
<dbReference type="PIRSF" id="PIRSF000303">
    <property type="entry name" value="Glutathion_perox"/>
    <property type="match status" value="1"/>
</dbReference>
<dbReference type="Gene3D" id="3.40.30.10">
    <property type="entry name" value="Glutaredoxin"/>
    <property type="match status" value="1"/>
</dbReference>
<evidence type="ECO:0000256" key="2">
    <source>
        <dbReference type="ARBA" id="ARBA00022559"/>
    </source>
</evidence>
<proteinExistence type="inferred from homology"/>
<dbReference type="VEuPathDB" id="VectorBase:ACUA020706"/>
<evidence type="ECO:0000256" key="3">
    <source>
        <dbReference type="ARBA" id="ARBA00023002"/>
    </source>
</evidence>
<dbReference type="InterPro" id="IPR036249">
    <property type="entry name" value="Thioredoxin-like_sf"/>
</dbReference>
<dbReference type="Pfam" id="PF00255">
    <property type="entry name" value="GSHPx"/>
    <property type="match status" value="1"/>
</dbReference>
<dbReference type="AlphaFoldDB" id="A0A182MKT2"/>
<keyword evidence="3" id="KW-0560">Oxidoreductase</keyword>
<dbReference type="PROSITE" id="PS51355">
    <property type="entry name" value="GLUTATHIONE_PEROXID_3"/>
    <property type="match status" value="1"/>
</dbReference>
<name>A0A182MKT2_9DIPT</name>
<reference evidence="4" key="2">
    <citation type="submission" date="2020-05" db="UniProtKB">
        <authorList>
            <consortium name="EnsemblMetazoa"/>
        </authorList>
    </citation>
    <scope>IDENTIFICATION</scope>
    <source>
        <strain evidence="4">A-37</strain>
    </source>
</reference>
<sequence>MRSNPFPVQHVYFERLDEFPDRGVSHYLKFGKEERTCSTMQSAPEKAKSIFEFTVTDLNGNETSLDRYQGSVCLIVNFSTKDAAFEKVLGLLTPLLRKYHNETRKETTDEIVKRFECSSSGMIGEIFAEIEVNGSKAPGVYKYLKAKKPGNCGGFINSNFTIFLTDRQGVPVERLNAGIHPYTLEDMVENLLR</sequence>
<dbReference type="GO" id="GO:0004601">
    <property type="term" value="F:peroxidase activity"/>
    <property type="evidence" value="ECO:0007669"/>
    <property type="project" value="UniProtKB-KW"/>
</dbReference>
<keyword evidence="2" id="KW-0575">Peroxidase</keyword>
<keyword evidence="5" id="KW-1185">Reference proteome</keyword>
<dbReference type="PANTHER" id="PTHR11592">
    <property type="entry name" value="GLUTATHIONE PEROXIDASE"/>
    <property type="match status" value="1"/>
</dbReference>
<dbReference type="PANTHER" id="PTHR11592:SF78">
    <property type="entry name" value="GLUTATHIONE PEROXIDASE"/>
    <property type="match status" value="1"/>
</dbReference>
<dbReference type="EnsemblMetazoa" id="ACUA020706-RA">
    <property type="protein sequence ID" value="ACUA020706-PA"/>
    <property type="gene ID" value="ACUA020706"/>
</dbReference>
<dbReference type="STRING" id="139723.A0A182MKT2"/>
<dbReference type="InterPro" id="IPR000889">
    <property type="entry name" value="Glutathione_peroxidase"/>
</dbReference>
<evidence type="ECO:0000313" key="5">
    <source>
        <dbReference type="Proteomes" id="UP000075883"/>
    </source>
</evidence>
<dbReference type="Proteomes" id="UP000075883">
    <property type="component" value="Unassembled WGS sequence"/>
</dbReference>
<evidence type="ECO:0000256" key="1">
    <source>
        <dbReference type="ARBA" id="ARBA00006926"/>
    </source>
</evidence>
<evidence type="ECO:0000313" key="4">
    <source>
        <dbReference type="EnsemblMetazoa" id="ACUA020706-PA"/>
    </source>
</evidence>
<reference evidence="5" key="1">
    <citation type="submission" date="2013-09" db="EMBL/GenBank/DDBJ databases">
        <title>The Genome Sequence of Anopheles culicifacies species A.</title>
        <authorList>
            <consortium name="The Broad Institute Genomics Platform"/>
            <person name="Neafsey D.E."/>
            <person name="Besansky N."/>
            <person name="Howell P."/>
            <person name="Walton C."/>
            <person name="Young S.K."/>
            <person name="Zeng Q."/>
            <person name="Gargeya S."/>
            <person name="Fitzgerald M."/>
            <person name="Haas B."/>
            <person name="Abouelleil A."/>
            <person name="Allen A.W."/>
            <person name="Alvarado L."/>
            <person name="Arachchi H.M."/>
            <person name="Berlin A.M."/>
            <person name="Chapman S.B."/>
            <person name="Gainer-Dewar J."/>
            <person name="Goldberg J."/>
            <person name="Griggs A."/>
            <person name="Gujja S."/>
            <person name="Hansen M."/>
            <person name="Howarth C."/>
            <person name="Imamovic A."/>
            <person name="Ireland A."/>
            <person name="Larimer J."/>
            <person name="McCowan C."/>
            <person name="Murphy C."/>
            <person name="Pearson M."/>
            <person name="Poon T.W."/>
            <person name="Priest M."/>
            <person name="Roberts A."/>
            <person name="Saif S."/>
            <person name="Shea T."/>
            <person name="Sisk P."/>
            <person name="Sykes S."/>
            <person name="Wortman J."/>
            <person name="Nusbaum C."/>
            <person name="Birren B."/>
        </authorList>
    </citation>
    <scope>NUCLEOTIDE SEQUENCE [LARGE SCALE GENOMIC DNA]</scope>
    <source>
        <strain evidence="5">A-37</strain>
    </source>
</reference>
<organism evidence="4 5">
    <name type="scientific">Anopheles culicifacies</name>
    <dbReference type="NCBI Taxonomy" id="139723"/>
    <lineage>
        <taxon>Eukaryota</taxon>
        <taxon>Metazoa</taxon>
        <taxon>Ecdysozoa</taxon>
        <taxon>Arthropoda</taxon>
        <taxon>Hexapoda</taxon>
        <taxon>Insecta</taxon>
        <taxon>Pterygota</taxon>
        <taxon>Neoptera</taxon>
        <taxon>Endopterygota</taxon>
        <taxon>Diptera</taxon>
        <taxon>Nematocera</taxon>
        <taxon>Culicoidea</taxon>
        <taxon>Culicidae</taxon>
        <taxon>Anophelinae</taxon>
        <taxon>Anopheles</taxon>
        <taxon>culicifacies species complex</taxon>
    </lineage>
</organism>